<keyword evidence="2" id="KW-1185">Reference proteome</keyword>
<name>A0A7J0H7H2_9ERIC</name>
<organism evidence="1 2">
    <name type="scientific">Actinidia rufa</name>
    <dbReference type="NCBI Taxonomy" id="165716"/>
    <lineage>
        <taxon>Eukaryota</taxon>
        <taxon>Viridiplantae</taxon>
        <taxon>Streptophyta</taxon>
        <taxon>Embryophyta</taxon>
        <taxon>Tracheophyta</taxon>
        <taxon>Spermatophyta</taxon>
        <taxon>Magnoliopsida</taxon>
        <taxon>eudicotyledons</taxon>
        <taxon>Gunneridae</taxon>
        <taxon>Pentapetalae</taxon>
        <taxon>asterids</taxon>
        <taxon>Ericales</taxon>
        <taxon>Actinidiaceae</taxon>
        <taxon>Actinidia</taxon>
    </lineage>
</organism>
<reference evidence="1 2" key="1">
    <citation type="submission" date="2019-07" db="EMBL/GenBank/DDBJ databases">
        <title>De Novo Assembly of kiwifruit Actinidia rufa.</title>
        <authorList>
            <person name="Sugita-Konishi S."/>
            <person name="Sato K."/>
            <person name="Mori E."/>
            <person name="Abe Y."/>
            <person name="Kisaki G."/>
            <person name="Hamano K."/>
            <person name="Suezawa K."/>
            <person name="Otani M."/>
            <person name="Fukuda T."/>
            <person name="Manabe T."/>
            <person name="Gomi K."/>
            <person name="Tabuchi M."/>
            <person name="Akimitsu K."/>
            <person name="Kataoka I."/>
        </authorList>
    </citation>
    <scope>NUCLEOTIDE SEQUENCE [LARGE SCALE GENOMIC DNA]</scope>
    <source>
        <strain evidence="2">cv. Fuchu</strain>
    </source>
</reference>
<dbReference type="InterPro" id="IPR010683">
    <property type="entry name" value="DUF1262"/>
</dbReference>
<dbReference type="OrthoDB" id="1898393at2759"/>
<sequence>MYVTRPLSLYRNFPSARSANPPEAPCSGYLVVTDEEAEAQATFCWGAYKNKRVTELPFPQDKILKVVHSSDSPEPSVTRVWFIPVLDQPLSSNRYYVIRAEGKHTGLACTCSREDDVVGCCFRDAITDVKPIPFNHRDIYQQVEIHRHYKGGFYAKSVAGDGFPPKFLRRKGWQVYTSTSLKLQVRETQGLDTSLPMQLPEFNFPIYYKCSPPVVVARWYCPFVFVKEEAKVEYQVRRCLLYEMTLEQWWEEIYSCENESNESNVVSVNASVQREAVLVYGSEAVKDNGHVDDGFVWFRVHDHQFWRRGVGVGLSSAIVEKMRWVQERRGGWEVGGVEREVRVERVEEIGIGRQWERFGCYVLVESFVLKRMDGLVLLSSKFRHSHRIRSKWE</sequence>
<comment type="caution">
    <text evidence="1">The sequence shown here is derived from an EMBL/GenBank/DDBJ whole genome shotgun (WGS) entry which is preliminary data.</text>
</comment>
<evidence type="ECO:0000313" key="1">
    <source>
        <dbReference type="EMBL" id="GFZ18981.1"/>
    </source>
</evidence>
<dbReference type="AlphaFoldDB" id="A0A7J0H7H2"/>
<proteinExistence type="predicted"/>
<dbReference type="EMBL" id="BJWL01000027">
    <property type="protein sequence ID" value="GFZ18981.1"/>
    <property type="molecule type" value="Genomic_DNA"/>
</dbReference>
<gene>
    <name evidence="1" type="ORF">Acr_27g0007200</name>
</gene>
<dbReference type="PANTHER" id="PTHR31050">
    <property type="entry name" value="OS08G0413200 PROTEIN"/>
    <property type="match status" value="1"/>
</dbReference>
<evidence type="ECO:0000313" key="2">
    <source>
        <dbReference type="Proteomes" id="UP000585474"/>
    </source>
</evidence>
<dbReference type="PANTHER" id="PTHR31050:SF4">
    <property type="entry name" value="DUF1262 FAMILY PROTEIN (DUF1262)"/>
    <property type="match status" value="1"/>
</dbReference>
<accession>A0A7J0H7H2</accession>
<dbReference type="Proteomes" id="UP000585474">
    <property type="component" value="Unassembled WGS sequence"/>
</dbReference>
<dbReference type="Pfam" id="PF06880">
    <property type="entry name" value="DUF1262"/>
    <property type="match status" value="1"/>
</dbReference>
<protein>
    <submittedName>
        <fullName evidence="1">DUF1262 family protein</fullName>
    </submittedName>
</protein>